<accession>A0A6A3KPN8</accession>
<comment type="caution">
    <text evidence="1">The sequence shown here is derived from an EMBL/GenBank/DDBJ whole genome shotgun (WGS) entry which is preliminary data.</text>
</comment>
<evidence type="ECO:0000313" key="2">
    <source>
        <dbReference type="Proteomes" id="UP000429607"/>
    </source>
</evidence>
<protein>
    <submittedName>
        <fullName evidence="1">Uncharacterized protein</fullName>
    </submittedName>
</protein>
<sequence>MVCLTRLSATTLLVAPGAEPARKLWGGQFKNGGGHGATDSPIIGYNPHFFCLIPRKSEKFLKKGGGGAGAPPRFDPSSAPVCYPTLPRNPAGETIF</sequence>
<name>A0A6A3KPN8_9STRA</name>
<organism evidence="1 2">
    <name type="scientific">Phytophthora rubi</name>
    <dbReference type="NCBI Taxonomy" id="129364"/>
    <lineage>
        <taxon>Eukaryota</taxon>
        <taxon>Sar</taxon>
        <taxon>Stramenopiles</taxon>
        <taxon>Oomycota</taxon>
        <taxon>Peronosporomycetes</taxon>
        <taxon>Peronosporales</taxon>
        <taxon>Peronosporaceae</taxon>
        <taxon>Phytophthora</taxon>
    </lineage>
</organism>
<proteinExistence type="predicted"/>
<dbReference type="Proteomes" id="UP000429607">
    <property type="component" value="Unassembled WGS sequence"/>
</dbReference>
<reference evidence="1 2" key="1">
    <citation type="submission" date="2018-09" db="EMBL/GenBank/DDBJ databases">
        <title>Genomic investigation of the strawberry pathogen Phytophthora fragariae indicates pathogenicity is determined by transcriptional variation in three key races.</title>
        <authorList>
            <person name="Adams T.M."/>
            <person name="Armitage A.D."/>
            <person name="Sobczyk M.K."/>
            <person name="Bates H.J."/>
            <person name="Dunwell J.M."/>
            <person name="Nellist C.F."/>
            <person name="Harrison R.J."/>
        </authorList>
    </citation>
    <scope>NUCLEOTIDE SEQUENCE [LARGE SCALE GENOMIC DNA]</scope>
    <source>
        <strain evidence="1 2">SCRP249</strain>
    </source>
</reference>
<dbReference type="AlphaFoldDB" id="A0A6A3KPN8"/>
<gene>
    <name evidence="1" type="ORF">PR001_g16483</name>
</gene>
<evidence type="ECO:0000313" key="1">
    <source>
        <dbReference type="EMBL" id="KAE9009261.1"/>
    </source>
</evidence>
<dbReference type="EMBL" id="QXFV01001304">
    <property type="protein sequence ID" value="KAE9009261.1"/>
    <property type="molecule type" value="Genomic_DNA"/>
</dbReference>